<keyword evidence="1" id="KW-0472">Membrane</keyword>
<dbReference type="EMBL" id="CP027783">
    <property type="protein sequence ID" value="AYW48225.1"/>
    <property type="molecule type" value="Genomic_DNA"/>
</dbReference>
<dbReference type="EMBL" id="BSUW01000001">
    <property type="protein sequence ID" value="GMA72097.1"/>
    <property type="molecule type" value="Genomic_DNA"/>
</dbReference>
<proteinExistence type="predicted"/>
<sequence>METFIAIAIGIFLFIWAFRTRSCLLRLIALVLFLFLLWIYRIEVANVVDQIGQYFNIEDMSGRLYDTFINMWQRLTQWFGQLLQ</sequence>
<reference evidence="2" key="3">
    <citation type="submission" date="2018-03" db="EMBL/GenBank/DDBJ databases">
        <authorList>
            <person name="Jeon C.O."/>
        </authorList>
    </citation>
    <scope>NUCLEOTIDE SEQUENCE</scope>
    <source>
        <strain evidence="2">JCM 31126</strain>
    </source>
</reference>
<evidence type="ECO:0000256" key="1">
    <source>
        <dbReference type="SAM" id="Phobius"/>
    </source>
</evidence>
<reference evidence="3 5" key="2">
    <citation type="journal article" date="2014" name="Int. J. Syst. Evol. Microbiol.">
        <title>Complete genome sequence of Corynebacterium casei LMG S-19264T (=DSM 44701T), isolated from a smear-ripened cheese.</title>
        <authorList>
            <consortium name="US DOE Joint Genome Institute (JGI-PGF)"/>
            <person name="Walter F."/>
            <person name="Albersmeier A."/>
            <person name="Kalinowski J."/>
            <person name="Ruckert C."/>
        </authorList>
    </citation>
    <scope>NUCLEOTIDE SEQUENCE [LARGE SCALE GENOMIC DNA]</scope>
    <source>
        <strain evidence="3 5">NBRC 114545</strain>
    </source>
</reference>
<dbReference type="RefSeq" id="WP_123935945.1">
    <property type="nucleotide sequence ID" value="NZ_BSUW01000001.1"/>
</dbReference>
<gene>
    <name evidence="2" type="ORF">C7K38_07455</name>
    <name evidence="3" type="ORF">GCM10025885_11460</name>
</gene>
<name>A0AA37XK31_9ENTE</name>
<organism evidence="3 5">
    <name type="scientific">Tetragenococcus osmophilus</name>
    <dbReference type="NCBI Taxonomy" id="526944"/>
    <lineage>
        <taxon>Bacteria</taxon>
        <taxon>Bacillati</taxon>
        <taxon>Bacillota</taxon>
        <taxon>Bacilli</taxon>
        <taxon>Lactobacillales</taxon>
        <taxon>Enterococcaceae</taxon>
        <taxon>Tetragenococcus</taxon>
    </lineage>
</organism>
<dbReference type="KEGG" id="too:C7K38_07455"/>
<keyword evidence="1" id="KW-0812">Transmembrane</keyword>
<feature type="transmembrane region" description="Helical" evidence="1">
    <location>
        <begin position="23"/>
        <end position="40"/>
    </location>
</feature>
<dbReference type="Proteomes" id="UP001157039">
    <property type="component" value="Unassembled WGS sequence"/>
</dbReference>
<evidence type="ECO:0000313" key="2">
    <source>
        <dbReference type="EMBL" id="AYW48225.1"/>
    </source>
</evidence>
<keyword evidence="1" id="KW-1133">Transmembrane helix</keyword>
<dbReference type="Proteomes" id="UP000268310">
    <property type="component" value="Chromosome"/>
</dbReference>
<accession>A0AA37XK31</accession>
<evidence type="ECO:0000313" key="5">
    <source>
        <dbReference type="Proteomes" id="UP001157039"/>
    </source>
</evidence>
<keyword evidence="4" id="KW-1185">Reference proteome</keyword>
<reference evidence="2 4" key="1">
    <citation type="journal article" date="2012" name="Int. J. Syst. Evol. Microbiol.">
        <title>Characterization of Tetragenococcus strains from sugar thick juice reveals a novel species, Tetragenococcus osmophilus sp. nov., and divides Tetragenococcus halophilus into two subspecies, T. halophilus subsp. halophilus subsp. nov. and T. halophilus subsp. flandriensis subsp. nov.</title>
        <authorList>
            <person name="Juste A."/>
            <person name="Van Trappen S."/>
            <person name="Verreth C."/>
            <person name="Cleenwerck I."/>
            <person name="De Vos P."/>
            <person name="Lievens B."/>
            <person name="Willems K.A."/>
        </authorList>
    </citation>
    <scope>NUCLEOTIDE SEQUENCE [LARGE SCALE GENOMIC DNA]</scope>
    <source>
        <strain evidence="2 4">JCM 31126</strain>
    </source>
</reference>
<evidence type="ECO:0000313" key="3">
    <source>
        <dbReference type="EMBL" id="GMA72097.1"/>
    </source>
</evidence>
<evidence type="ECO:0000313" key="4">
    <source>
        <dbReference type="Proteomes" id="UP000268310"/>
    </source>
</evidence>
<protein>
    <submittedName>
        <fullName evidence="3">Uncharacterized protein</fullName>
    </submittedName>
</protein>
<dbReference type="AlphaFoldDB" id="A0AA37XK31"/>
<reference evidence="3" key="4">
    <citation type="submission" date="2023-02" db="EMBL/GenBank/DDBJ databases">
        <authorList>
            <person name="Sun Q."/>
            <person name="Mori K."/>
        </authorList>
    </citation>
    <scope>NUCLEOTIDE SEQUENCE</scope>
    <source>
        <strain evidence="3">NBRC 114545</strain>
    </source>
</reference>